<comment type="catalytic activity">
    <reaction evidence="13">
        <text>Zn(2+)(in) = Zn(2+)(out)</text>
        <dbReference type="Rhea" id="RHEA:29351"/>
        <dbReference type="ChEBI" id="CHEBI:29105"/>
    </reaction>
</comment>
<comment type="caution">
    <text evidence="14">The sequence shown here is derived from an EMBL/GenBank/DDBJ whole genome shotgun (WGS) entry which is preliminary data.</text>
</comment>
<keyword evidence="6" id="KW-0479">Metal-binding</keyword>
<feature type="transmembrane region" description="Helical" evidence="13">
    <location>
        <begin position="217"/>
        <end position="238"/>
    </location>
</feature>
<feature type="transmembrane region" description="Helical" evidence="13">
    <location>
        <begin position="6"/>
        <end position="30"/>
    </location>
</feature>
<evidence type="ECO:0000313" key="14">
    <source>
        <dbReference type="EMBL" id="MBP1917959.1"/>
    </source>
</evidence>
<gene>
    <name evidence="13" type="primary">zupT</name>
    <name evidence="14" type="ORF">J2Z34_000430</name>
</gene>
<keyword evidence="8 13" id="KW-0864">Zinc transport</keyword>
<keyword evidence="15" id="KW-1185">Reference proteome</keyword>
<feature type="transmembrane region" description="Helical" evidence="13">
    <location>
        <begin position="188"/>
        <end position="211"/>
    </location>
</feature>
<feature type="transmembrane region" description="Helical" evidence="13">
    <location>
        <begin position="37"/>
        <end position="55"/>
    </location>
</feature>
<feature type="binding site" description="M1 metal binding site" evidence="13">
    <location>
        <position position="170"/>
    </location>
    <ligand>
        <name>Zn(2+)</name>
        <dbReference type="ChEBI" id="CHEBI:29105"/>
    </ligand>
</feature>
<keyword evidence="5 13" id="KW-0812">Transmembrane</keyword>
<dbReference type="HAMAP" id="MF_00548">
    <property type="entry name" value="ZupT"/>
    <property type="match status" value="1"/>
</dbReference>
<dbReference type="Proteomes" id="UP001519271">
    <property type="component" value="Unassembled WGS sequence"/>
</dbReference>
<comment type="subcellular location">
    <subcellularLocation>
        <location evidence="1 13">Cell membrane</location>
        <topology evidence="1 13">Multi-pass membrane protein</topology>
    </subcellularLocation>
</comment>
<dbReference type="EMBL" id="JAGGKC010000002">
    <property type="protein sequence ID" value="MBP1917959.1"/>
    <property type="molecule type" value="Genomic_DNA"/>
</dbReference>
<dbReference type="InterPro" id="IPR003689">
    <property type="entry name" value="ZIP"/>
</dbReference>
<feature type="binding site" description="M1 metal binding site" evidence="13">
    <location>
        <position position="141"/>
    </location>
    <ligand>
        <name>Zn(2+)</name>
        <dbReference type="ChEBI" id="CHEBI:29105"/>
    </ligand>
</feature>
<evidence type="ECO:0000256" key="9">
    <source>
        <dbReference type="ARBA" id="ARBA00022989"/>
    </source>
</evidence>
<evidence type="ECO:0000256" key="7">
    <source>
        <dbReference type="ARBA" id="ARBA00022833"/>
    </source>
</evidence>
<dbReference type="PANTHER" id="PTHR11040:SF205">
    <property type="entry name" value="ZINC TRANSPORTER ZUPT"/>
    <property type="match status" value="1"/>
</dbReference>
<dbReference type="RefSeq" id="WP_209458206.1">
    <property type="nucleotide sequence ID" value="NZ_JAGGKC010000002.1"/>
</dbReference>
<feature type="binding site" description="M1 metal binding site" evidence="13">
    <location>
        <position position="166"/>
    </location>
    <ligand>
        <name>Zn(2+)</name>
        <dbReference type="ChEBI" id="CHEBI:29105"/>
    </ligand>
</feature>
<evidence type="ECO:0000256" key="1">
    <source>
        <dbReference type="ARBA" id="ARBA00004651"/>
    </source>
</evidence>
<keyword evidence="11 13" id="KW-0406">Ion transport</keyword>
<evidence type="ECO:0000256" key="13">
    <source>
        <dbReference type="HAMAP-Rule" id="MF_00548"/>
    </source>
</evidence>
<feature type="transmembrane region" description="Helical" evidence="13">
    <location>
        <begin position="75"/>
        <end position="92"/>
    </location>
</feature>
<dbReference type="NCBIfam" id="NF003243">
    <property type="entry name" value="PRK04201.1"/>
    <property type="match status" value="1"/>
</dbReference>
<evidence type="ECO:0000256" key="2">
    <source>
        <dbReference type="ARBA" id="ARBA00009703"/>
    </source>
</evidence>
<feature type="binding site" description="M2 metal binding site" evidence="13">
    <location>
        <position position="170"/>
    </location>
    <ligand>
        <name>Fe(2+)</name>
        <dbReference type="ChEBI" id="CHEBI:29033"/>
    </ligand>
</feature>
<organism evidence="14 15">
    <name type="scientific">Youngiibacter multivorans</name>
    <dbReference type="NCBI Taxonomy" id="937251"/>
    <lineage>
        <taxon>Bacteria</taxon>
        <taxon>Bacillati</taxon>
        <taxon>Bacillota</taxon>
        <taxon>Clostridia</taxon>
        <taxon>Eubacteriales</taxon>
        <taxon>Clostridiaceae</taxon>
        <taxon>Youngiibacter</taxon>
    </lineage>
</organism>
<keyword evidence="4 13" id="KW-1003">Cell membrane</keyword>
<reference evidence="14 15" key="1">
    <citation type="submission" date="2021-03" db="EMBL/GenBank/DDBJ databases">
        <title>Genomic Encyclopedia of Type Strains, Phase IV (KMG-IV): sequencing the most valuable type-strain genomes for metagenomic binning, comparative biology and taxonomic classification.</title>
        <authorList>
            <person name="Goeker M."/>
        </authorList>
    </citation>
    <scope>NUCLEOTIDE SEQUENCE [LARGE SCALE GENOMIC DNA]</scope>
    <source>
        <strain evidence="14 15">DSM 6139</strain>
    </source>
</reference>
<dbReference type="PANTHER" id="PTHR11040">
    <property type="entry name" value="ZINC/IRON TRANSPORTER"/>
    <property type="match status" value="1"/>
</dbReference>
<name>A0ABS4G091_9CLOT</name>
<feature type="binding site" description="M2 metal binding site" evidence="13">
    <location>
        <position position="167"/>
    </location>
    <ligand>
        <name>Fe(2+)</name>
        <dbReference type="ChEBI" id="CHEBI:29033"/>
    </ligand>
</feature>
<feature type="binding site" description="M2 metal binding site" evidence="13">
    <location>
        <position position="199"/>
    </location>
    <ligand>
        <name>Fe(2+)</name>
        <dbReference type="ChEBI" id="CHEBI:29033"/>
    </ligand>
</feature>
<sequence>MTGNNLVLAVGLALFAGLSTGIGGLFTIFFKSTNKKLLSYALGLSAGVMIYVSFVELFAQSGDLLSAAYGPNVGGIINVSSFFGGMLLIAIIDKLIPSYENPHEAITIEDLDSCDPKHSDRKLLRVGAVTALVIAAHNFPEGIATFISAMQNPATGIPIALAVAIHNIPEGIAIAVPVHCATGSKRKAVAMSFASGLTEPLGAIAAYFILMPYLNDTLFGILFAGIAGIMVFISFDELLPTAREYGEHHISIYGLITGMAIMALSLILVF</sequence>
<protein>
    <recommendedName>
        <fullName evidence="13">Zinc transporter ZupT</fullName>
    </recommendedName>
</protein>
<evidence type="ECO:0000256" key="6">
    <source>
        <dbReference type="ARBA" id="ARBA00022723"/>
    </source>
</evidence>
<comment type="similarity">
    <text evidence="2 13">Belongs to the ZIP transporter (TC 2.A.5) family. ZupT subfamily.</text>
</comment>
<comment type="function">
    <text evidence="13">Mediates zinc uptake. May also transport other divalent cations.</text>
</comment>
<keyword evidence="3 13" id="KW-0813">Transport</keyword>
<dbReference type="InterPro" id="IPR023498">
    <property type="entry name" value="Zn_transptr_ZupT"/>
</dbReference>
<evidence type="ECO:0000256" key="4">
    <source>
        <dbReference type="ARBA" id="ARBA00022475"/>
    </source>
</evidence>
<proteinExistence type="inferred from homology"/>
<keyword evidence="10" id="KW-0408">Iron</keyword>
<feature type="binding site" description="M2 metal binding site" evidence="13">
    <location>
        <position position="141"/>
    </location>
    <ligand>
        <name>Fe(2+)</name>
        <dbReference type="ChEBI" id="CHEBI:29033"/>
    </ligand>
</feature>
<evidence type="ECO:0000256" key="10">
    <source>
        <dbReference type="ARBA" id="ARBA00023004"/>
    </source>
</evidence>
<feature type="transmembrane region" description="Helical" evidence="13">
    <location>
        <begin position="250"/>
        <end position="269"/>
    </location>
</feature>
<comment type="caution">
    <text evidence="13">Lacks conserved residue(s) required for the propagation of feature annotation.</text>
</comment>
<accession>A0ABS4G091</accession>
<dbReference type="Pfam" id="PF02535">
    <property type="entry name" value="Zip"/>
    <property type="match status" value="1"/>
</dbReference>
<evidence type="ECO:0000256" key="11">
    <source>
        <dbReference type="ARBA" id="ARBA00023065"/>
    </source>
</evidence>
<evidence type="ECO:0000256" key="12">
    <source>
        <dbReference type="ARBA" id="ARBA00023136"/>
    </source>
</evidence>
<keyword evidence="9 13" id="KW-1133">Transmembrane helix</keyword>
<evidence type="ECO:0000313" key="15">
    <source>
        <dbReference type="Proteomes" id="UP001519271"/>
    </source>
</evidence>
<evidence type="ECO:0000256" key="8">
    <source>
        <dbReference type="ARBA" id="ARBA00022906"/>
    </source>
</evidence>
<feature type="binding site" description="M2 metal binding site" evidence="13">
    <location>
        <position position="138"/>
    </location>
    <ligand>
        <name>Fe(2+)</name>
        <dbReference type="ChEBI" id="CHEBI:29033"/>
    </ligand>
</feature>
<evidence type="ECO:0000256" key="5">
    <source>
        <dbReference type="ARBA" id="ARBA00022692"/>
    </source>
</evidence>
<keyword evidence="12 13" id="KW-0472">Membrane</keyword>
<keyword evidence="7 13" id="KW-0862">Zinc</keyword>
<evidence type="ECO:0000256" key="3">
    <source>
        <dbReference type="ARBA" id="ARBA00022448"/>
    </source>
</evidence>